<feature type="compositionally biased region" description="Low complexity" evidence="1">
    <location>
        <begin position="134"/>
        <end position="148"/>
    </location>
</feature>
<reference evidence="2" key="1">
    <citation type="submission" date="2013-10" db="EMBL/GenBank/DDBJ databases">
        <title>Genomic analysis of the causative agents of coccidiosis in chickens.</title>
        <authorList>
            <person name="Reid A.J."/>
            <person name="Blake D."/>
            <person name="Billington K."/>
            <person name="Browne H."/>
            <person name="Dunn M."/>
            <person name="Hung S."/>
            <person name="Kawahara F."/>
            <person name="Miranda-Saavedra D."/>
            <person name="Mourier T."/>
            <person name="Nagra H."/>
            <person name="Otto T.D."/>
            <person name="Rawlings N."/>
            <person name="Sanchez A."/>
            <person name="Sanders M."/>
            <person name="Subramaniam C."/>
            <person name="Tay Y."/>
            <person name="Dear P."/>
            <person name="Doerig C."/>
            <person name="Gruber A."/>
            <person name="Parkinson J."/>
            <person name="Shirley M."/>
            <person name="Wan K.L."/>
            <person name="Berriman M."/>
            <person name="Tomley F."/>
            <person name="Pain A."/>
        </authorList>
    </citation>
    <scope>NUCLEOTIDE SEQUENCE [LARGE SCALE GENOMIC DNA]</scope>
    <source>
        <strain evidence="2">Houghton</strain>
    </source>
</reference>
<name>U6KKI0_9EIME</name>
<dbReference type="EMBL" id="HG735439">
    <property type="protein sequence ID" value="CDJ35948.1"/>
    <property type="molecule type" value="Genomic_DNA"/>
</dbReference>
<feature type="compositionally biased region" description="Polar residues" evidence="1">
    <location>
        <begin position="1"/>
        <end position="26"/>
    </location>
</feature>
<keyword evidence="3" id="KW-1185">Reference proteome</keyword>
<evidence type="ECO:0000313" key="3">
    <source>
        <dbReference type="Proteomes" id="UP000030744"/>
    </source>
</evidence>
<dbReference type="Proteomes" id="UP000030744">
    <property type="component" value="Unassembled WGS sequence"/>
</dbReference>
<feature type="region of interest" description="Disordered" evidence="1">
    <location>
        <begin position="110"/>
        <end position="148"/>
    </location>
</feature>
<dbReference type="GeneID" id="60403703"/>
<dbReference type="AlphaFoldDB" id="U6KKI0"/>
<proteinExistence type="predicted"/>
<feature type="compositionally biased region" description="Low complexity" evidence="1">
    <location>
        <begin position="59"/>
        <end position="78"/>
    </location>
</feature>
<evidence type="ECO:0000256" key="1">
    <source>
        <dbReference type="SAM" id="MobiDB-lite"/>
    </source>
</evidence>
<sequence length="381" mass="41333">MERRPQSASRGPQPTHGESQTQSKNQAAAAAASRAAAIPVLVRGGVDCKQGGDLTAALSSPRSSPSTDRSTSSSSSSSKNYNGRFEPQNWDYPQRCSLLATSEAEDKLLQGDRPEPHEGLQYAGDLDRSPMPQNSSSSSDSRSYSNINNRNGGGSGGCVCICGPAEGGSRADLRLQAHASPSLSVVYLRLSQAPQLTEEVERKLLSFIGFVESGASLEQQQPQAYYTVTVVLYIRRPKAFGFLSSSVERLSFERLVGAKQACISAATAADGAAAAGTTECGKQQALHLQPQPEQQQQQQQRQQQQRFAEYLPRKMRQQQEVEKSIRQVLFAVVEMATARQFHLPPPTVSHHLYGYDIGLSSNQAPFVGDWALQLPQTVRLP</sequence>
<protein>
    <submittedName>
        <fullName evidence="2">Uncharacterized protein</fullName>
    </submittedName>
</protein>
<feature type="region of interest" description="Disordered" evidence="1">
    <location>
        <begin position="46"/>
        <end position="88"/>
    </location>
</feature>
<feature type="region of interest" description="Disordered" evidence="1">
    <location>
        <begin position="1"/>
        <end position="34"/>
    </location>
</feature>
<reference evidence="2" key="2">
    <citation type="submission" date="2013-10" db="EMBL/GenBank/DDBJ databases">
        <authorList>
            <person name="Aslett M."/>
        </authorList>
    </citation>
    <scope>NUCLEOTIDE SEQUENCE [LARGE SCALE GENOMIC DNA]</scope>
    <source>
        <strain evidence="2">Houghton</strain>
    </source>
</reference>
<dbReference type="OrthoDB" id="347892at2759"/>
<accession>U6KKI0</accession>
<organism evidence="2 3">
    <name type="scientific">Eimeria mitis</name>
    <dbReference type="NCBI Taxonomy" id="44415"/>
    <lineage>
        <taxon>Eukaryota</taxon>
        <taxon>Sar</taxon>
        <taxon>Alveolata</taxon>
        <taxon>Apicomplexa</taxon>
        <taxon>Conoidasida</taxon>
        <taxon>Coccidia</taxon>
        <taxon>Eucoccidiorida</taxon>
        <taxon>Eimeriorina</taxon>
        <taxon>Eimeriidae</taxon>
        <taxon>Eimeria</taxon>
    </lineage>
</organism>
<dbReference type="VEuPathDB" id="ToxoDB:EMH_0002750"/>
<evidence type="ECO:0000313" key="2">
    <source>
        <dbReference type="EMBL" id="CDJ35948.1"/>
    </source>
</evidence>
<gene>
    <name evidence="2" type="ORF">EMH_0002750</name>
</gene>
<dbReference type="RefSeq" id="XP_037878237.1">
    <property type="nucleotide sequence ID" value="XM_038022383.1"/>
</dbReference>